<dbReference type="SUPFAM" id="SSF54928">
    <property type="entry name" value="RNA-binding domain, RBD"/>
    <property type="match status" value="1"/>
</dbReference>
<dbReference type="PROSITE" id="PS50102">
    <property type="entry name" value="RRM"/>
    <property type="match status" value="1"/>
</dbReference>
<dbReference type="Gene3D" id="3.30.70.330">
    <property type="match status" value="1"/>
</dbReference>
<dbReference type="InterPro" id="IPR000504">
    <property type="entry name" value="RRM_dom"/>
</dbReference>
<keyword evidence="1" id="KW-0694">RNA-binding</keyword>
<accession>A0AAQ3NAU9</accession>
<feature type="domain" description="RRM" evidence="2">
    <location>
        <begin position="79"/>
        <end position="119"/>
    </location>
</feature>
<dbReference type="GO" id="GO:0003723">
    <property type="term" value="F:RNA binding"/>
    <property type="evidence" value="ECO:0007669"/>
    <property type="project" value="UniProtKB-UniRule"/>
</dbReference>
<feature type="non-terminal residue" evidence="3">
    <location>
        <position position="119"/>
    </location>
</feature>
<feature type="non-terminal residue" evidence="3">
    <location>
        <position position="1"/>
    </location>
</feature>
<proteinExistence type="predicted"/>
<evidence type="ECO:0000313" key="3">
    <source>
        <dbReference type="EMBL" id="WVZ05451.1"/>
    </source>
</evidence>
<gene>
    <name evidence="3" type="ORF">V8G54_018797</name>
</gene>
<evidence type="ECO:0000313" key="4">
    <source>
        <dbReference type="Proteomes" id="UP001374535"/>
    </source>
</evidence>
<evidence type="ECO:0000259" key="2">
    <source>
        <dbReference type="PROSITE" id="PS50102"/>
    </source>
</evidence>
<organism evidence="3 4">
    <name type="scientific">Vigna mungo</name>
    <name type="common">Black gram</name>
    <name type="synonym">Phaseolus mungo</name>
    <dbReference type="NCBI Taxonomy" id="3915"/>
    <lineage>
        <taxon>Eukaryota</taxon>
        <taxon>Viridiplantae</taxon>
        <taxon>Streptophyta</taxon>
        <taxon>Embryophyta</taxon>
        <taxon>Tracheophyta</taxon>
        <taxon>Spermatophyta</taxon>
        <taxon>Magnoliopsida</taxon>
        <taxon>eudicotyledons</taxon>
        <taxon>Gunneridae</taxon>
        <taxon>Pentapetalae</taxon>
        <taxon>rosids</taxon>
        <taxon>fabids</taxon>
        <taxon>Fabales</taxon>
        <taxon>Fabaceae</taxon>
        <taxon>Papilionoideae</taxon>
        <taxon>50 kb inversion clade</taxon>
        <taxon>NPAAA clade</taxon>
        <taxon>indigoferoid/millettioid clade</taxon>
        <taxon>Phaseoleae</taxon>
        <taxon>Vigna</taxon>
    </lineage>
</organism>
<dbReference type="Proteomes" id="UP001374535">
    <property type="component" value="Chromosome 6"/>
</dbReference>
<keyword evidence="4" id="KW-1185">Reference proteome</keyword>
<dbReference type="InterPro" id="IPR035979">
    <property type="entry name" value="RBD_domain_sf"/>
</dbReference>
<name>A0AAQ3NAU9_VIGMU</name>
<sequence length="119" mass="12927">LSLSLSLSLSPSPISSSNRIILFPSSFFFLLSLTSQPTFFCSVEHENNLLRSRLLFPFLLLRSADLSMAVPPSVAASPASLYVGDLHSDVSDSHLIDVFSEFKSLNSVRVCKDSSTGKS</sequence>
<dbReference type="InterPro" id="IPR012677">
    <property type="entry name" value="Nucleotide-bd_a/b_plait_sf"/>
</dbReference>
<dbReference type="AlphaFoldDB" id="A0AAQ3NAU9"/>
<evidence type="ECO:0000256" key="1">
    <source>
        <dbReference type="PROSITE-ProRule" id="PRU00176"/>
    </source>
</evidence>
<dbReference type="EMBL" id="CP144695">
    <property type="protein sequence ID" value="WVZ05451.1"/>
    <property type="molecule type" value="Genomic_DNA"/>
</dbReference>
<dbReference type="Pfam" id="PF00076">
    <property type="entry name" value="RRM_1"/>
    <property type="match status" value="1"/>
</dbReference>
<protein>
    <recommendedName>
        <fullName evidence="2">RRM domain-containing protein</fullName>
    </recommendedName>
</protein>
<reference evidence="3 4" key="1">
    <citation type="journal article" date="2023" name="Life. Sci Alliance">
        <title>Evolutionary insights into 3D genome organization and epigenetic landscape of Vigna mungo.</title>
        <authorList>
            <person name="Junaid A."/>
            <person name="Singh B."/>
            <person name="Bhatia S."/>
        </authorList>
    </citation>
    <scope>NUCLEOTIDE SEQUENCE [LARGE SCALE GENOMIC DNA]</scope>
    <source>
        <strain evidence="3">Urdbean</strain>
    </source>
</reference>